<feature type="domain" description="MRH" evidence="12">
    <location>
        <begin position="2210"/>
        <end position="2350"/>
    </location>
</feature>
<evidence type="ECO:0000256" key="3">
    <source>
        <dbReference type="ARBA" id="ARBA00022692"/>
    </source>
</evidence>
<evidence type="ECO:0000256" key="10">
    <source>
        <dbReference type="SAM" id="MobiDB-lite"/>
    </source>
</evidence>
<dbReference type="InterPro" id="IPR000479">
    <property type="entry name" value="CIMR_rpt"/>
</dbReference>
<comment type="caution">
    <text evidence="9">Lacks conserved residue(s) required for the propagation of feature annotation.</text>
</comment>
<keyword evidence="3" id="KW-0812">Transmembrane</keyword>
<dbReference type="InterPro" id="IPR002347">
    <property type="entry name" value="SDR_fam"/>
</dbReference>
<evidence type="ECO:0000256" key="2">
    <source>
        <dbReference type="ARBA" id="ARBA00022448"/>
    </source>
</evidence>
<dbReference type="InterPro" id="IPR009011">
    <property type="entry name" value="Man6P_isomerase_rcpt-bd_dom_sf"/>
</dbReference>
<keyword evidence="2" id="KW-0813">Transport</keyword>
<dbReference type="Pfam" id="PF00878">
    <property type="entry name" value="CIMR"/>
    <property type="match status" value="8"/>
</dbReference>
<feature type="domain" description="MRH" evidence="12">
    <location>
        <begin position="1143"/>
        <end position="1291"/>
    </location>
</feature>
<reference evidence="13 14" key="1">
    <citation type="submission" date="2021-04" db="EMBL/GenBank/DDBJ databases">
        <authorList>
            <person name="Bliznina A."/>
        </authorList>
    </citation>
    <scope>NUCLEOTIDE SEQUENCE [LARGE SCALE GENOMIC DNA]</scope>
</reference>
<feature type="domain" description="MRH" evidence="12">
    <location>
        <begin position="1426"/>
        <end position="1584"/>
    </location>
</feature>
<protein>
    <submittedName>
        <fullName evidence="13">Oidioi.mRNA.OKI2018_I69.PAR.g11416.t1.cds</fullName>
    </submittedName>
</protein>
<keyword evidence="6" id="KW-1133">Transmembrane helix</keyword>
<evidence type="ECO:0000256" key="7">
    <source>
        <dbReference type="ARBA" id="ARBA00023136"/>
    </source>
</evidence>
<dbReference type="PROSITE" id="PS51092">
    <property type="entry name" value="FN2_2"/>
    <property type="match status" value="1"/>
</dbReference>
<dbReference type="SUPFAM" id="SSF50911">
    <property type="entry name" value="Mannose 6-phosphate receptor domain"/>
    <property type="match status" value="14"/>
</dbReference>
<feature type="domain" description="MRH" evidence="12">
    <location>
        <begin position="659"/>
        <end position="778"/>
    </location>
</feature>
<evidence type="ECO:0000256" key="8">
    <source>
        <dbReference type="ARBA" id="ARBA00023157"/>
    </source>
</evidence>
<proteinExistence type="predicted"/>
<evidence type="ECO:0000259" key="12">
    <source>
        <dbReference type="PROSITE" id="PS51914"/>
    </source>
</evidence>
<sequence length="2785" mass="310323">MLLVGATFLKAVTPLVFGFGFIYAYRILFLNDSSAIPIEEANLHGKVVVITGSSSGFGKFSAKGAAERGATVVLASRSQKNLEVAKKFILKEVPEASVDLVHLNLADLDSVEKCATKLLKKYGKVDVLVNNAAIFKPNSSRDPHETPDGFDTTFHVGFLGHFLLGELLKDSIKENNGRVVSVVCPMMKEAQISLTEEKSSTFKQRSQNDLKTHASRIIDPTNYSQDDAQEKFKHIESYMQTKLCLYMATKRWSRELNSISVDPGTSNETLLNRYTKQDVNFKGTVLRAYNMIRWAVVLPSVENASQTIISAIADPKYNEESFNGKVLCQHSTKEYDEYIEKSAKPKSRDRYFSQITADAPLDYLHKISSDWTNLEERRTLGAWEAVDNLDLYLFNLCGTSSHCKDGLVCIKPAGEEHTKVLIPKDDSEFELETDSISTSFVLKNPDDFDDIDEIKLNVQFVCGHRPLGATFPPELILKSEKDKKRELTFEWRTSAACKDEKKPDNTISKCYTVDTEKNAIIDLTRLANTVYSITSPAGNKIYYSLCSVLPEEGEFPTKCAGKAACFVEKSGEIRTLFKDSPEPKFQSQDSSVQMKFYGKEELEKVACSNQFTVTLEFPHVGREHPPQYFTSSSLGENECQIGVIHRTGAARPISDMSSKTCRFSEGDVGKSIDIRKDFEKSSFSLDDEYDLSLCEENKKTGSDPQSLGKFYNAIYSSDMIVLIYRDGAVCENDLKYDSIININCVDSSENQAEPQLVEKSEDGCALTFEWNRNEVCQEKLETVCGMIPVGYDVSSIMRQPRSLIEKLSRENVDDQKDVSTIDGEKCHFPFSYTTTKGEKHTSNNCETFGHNGRPWCCTTEECDLNGKENFGFCELHSHRIYNDFDWEVENSGSNMFLSLCGDLMRTGAAEKCPENSLFCDLEHTDIRITNIASVEEIASGHLQYTMHGPSATLYVQLSCTPGGHSSYPEFISKDGNKYHIIWRTAAACKQVELEGEECKIESDGRVLIDLSPIAGHRVVRPSEKNDNELDLSICEKGLQVGCGNLEGGSNVGACLEIDGSQVPIAENSKKITFKDGIVKLEMPSQTNGNITAVEILFICDDAEDANEIDFEPVVVDDSVWKKDNKKKISVEWRTSAACPPMPMACSFFDGRFVDLSPLRKMDGSAYEAMDLSGFEKGDEDYQEKTVYANLCGEVPLDVDDKCPHGSIACYPENGLSLGKATSQVLSREENAIVALYTDGSKCEKHTSKRWSSKFLIYCNSFSPDHTPRLRNLDEDSCEAEFEWSTPHACTVKSTSPNTCKIKNDKTGQMFDFGILAQKGEITKHHKESDKDVVIQLCARSRTCCTSGKDCDVSAIEYYSKTELETNDSGISMKMKSSDFLITVDFVCDRTRGHIELSPDALEEIGSTEKSWNFQLRTALACPRMAATCTAHDKETGSHFDLSSLSGIPLKAEDTITYDGKEFVLSICGSGPDTQEAPLKDFPKCGELPYEQGYFIESFYRKENSNCSSIGNVQGQPHTSYMKHSDSTVITVDYFGGSQCKEDPEQSYSAVVRLSCASFPHELEYDSSTGCEHWFSMFHPAACEISQASSEFSDCKVTEPNFGIEIDLNTLKNDDGYTVNDTNNGTNKEYKFNVCGKVSDCDGGICIRSDSSSSWRKFTGFSQAIYYSNQVAHLTYVGDEVCDEDVNYVASLQFECAHHDNHEPYIISNDHCHLVIGFPTPEMCPEVNEVECDFYSELSKHGFDLNPLSRPDSNYIVTKWDQDGTPLRYVLNLCRNIVHTKDILCAGDSASCLIRKDPESSTKLKYINLGKISDDSSPFEIKSCAEDEECADSELKVIYKDGDKCEGSDNKRSTTILLQCDRGSIINTPEFMSDDGCETVFRWKTEYACPIDTKEEIKSCIAKNPSTEFEYDLTRMFKLQNQGLTFTDDGYEYRLSISCNEELNECPEKSGICMKKIKGSDSVYTSLGTFTKRVIYNHGALTITYADGDKCPGNEAGKYSTLIQFICDKEATVPTPSIIAKTQGGCHYLILVHTKEACEPTAECGAQQLGGRLVDFSPLIPSHGHDLVSGIDQDPEDSMESIYLNICGAMEPIKQIDCPPGAAVCRWVRGAGTRPMSIGDYDPTAEWVWEEDENPTIVYKSKTSCGNGHFYKTKIELTCDPNRTKDYPRLVSVDDDTCTFLIVIANSLTCTNDDSPFNPAPVPEKDVPQMKNCQIEDDKKNLFFDFNQSNDGSFNDGEFDYKYNICNGLDLSDKCKRAAFCRRKEDGSGEWESIGQKDNVKVDHELDLADGIALEMVFSEGKPCIDEPDKKYHTTIWFSCNEHDEETEPVVVSSGKCSVVLSWNTKTVCEKVVGKDDDPSNDKLIDPDTVRQCLFTNSDDSLSYDLSILNRVSESWQISTGDLRFLFNPCGLVMQTDLDDACRGSMACVKRGGKWSSVSGLAIPRATWDDEDKLKLSYDEGQDSACNRRDQSPHMSIQFECGATIGQPQLINPFPDGQCSYQIRWKTTAACRVKERPVILDGYTYVNPVTDQRIVLPSDKTFRVGGDVRDKTFYKYLINLGNELDWSKLGSHASESIRQACNGAAVCRIGGSDGKTVGKWDRSVTARSDGSVLELKLAPQQGCTVVFNVMCDRDATVDSLSFLEETSHCNIRFEWYTNQTCTGENVAMGSEKGSHVGLWFFLITLISGSAFFLWKKGAPLVDSVRGRFRTISYNQLANDDDDGDDLLFEIENVDDQVFPLVPDSMVESSAALESIPESSAESRVAGDPLGATYRDNPNDSDEDLLV</sequence>
<feature type="domain" description="MRH" evidence="12">
    <location>
        <begin position="2370"/>
        <end position="2512"/>
    </location>
</feature>
<dbReference type="SMART" id="SM00059">
    <property type="entry name" value="FN2"/>
    <property type="match status" value="1"/>
</dbReference>
<feature type="domain" description="MRH" evidence="12">
    <location>
        <begin position="1729"/>
        <end position="1890"/>
    </location>
</feature>
<feature type="domain" description="MRH" evidence="12">
    <location>
        <begin position="1897"/>
        <end position="2039"/>
    </location>
</feature>
<feature type="domain" description="MRH" evidence="12">
    <location>
        <begin position="361"/>
        <end position="499"/>
    </location>
</feature>
<organism evidence="13 14">
    <name type="scientific">Oikopleura dioica</name>
    <name type="common">Tunicate</name>
    <dbReference type="NCBI Taxonomy" id="34765"/>
    <lineage>
        <taxon>Eukaryota</taxon>
        <taxon>Metazoa</taxon>
        <taxon>Chordata</taxon>
        <taxon>Tunicata</taxon>
        <taxon>Appendicularia</taxon>
        <taxon>Copelata</taxon>
        <taxon>Oikopleuridae</taxon>
        <taxon>Oikopleura</taxon>
    </lineage>
</organism>
<evidence type="ECO:0000313" key="14">
    <source>
        <dbReference type="Proteomes" id="UP001158576"/>
    </source>
</evidence>
<dbReference type="Gene3D" id="2.70.130.10">
    <property type="entry name" value="Mannose-6-phosphate receptor binding domain"/>
    <property type="match status" value="15"/>
</dbReference>
<evidence type="ECO:0000256" key="9">
    <source>
        <dbReference type="PROSITE-ProRule" id="PRU00479"/>
    </source>
</evidence>
<keyword evidence="14" id="KW-1185">Reference proteome</keyword>
<dbReference type="InterPro" id="IPR036943">
    <property type="entry name" value="FN_type2_sf"/>
</dbReference>
<feature type="domain" description="MRH" evidence="12">
    <location>
        <begin position="996"/>
        <end position="1140"/>
    </location>
</feature>
<gene>
    <name evidence="13" type="ORF">OKIOD_LOCUS2974</name>
</gene>
<dbReference type="Pfam" id="PF00106">
    <property type="entry name" value="adh_short"/>
    <property type="match status" value="1"/>
</dbReference>
<dbReference type="SMART" id="SM01404">
    <property type="entry name" value="CIMR"/>
    <property type="match status" value="12"/>
</dbReference>
<keyword evidence="4" id="KW-0732">Signal</keyword>
<evidence type="ECO:0000259" key="11">
    <source>
        <dbReference type="PROSITE" id="PS51092"/>
    </source>
</evidence>
<dbReference type="EMBL" id="OU015568">
    <property type="protein sequence ID" value="CAG5086950.1"/>
    <property type="molecule type" value="Genomic_DNA"/>
</dbReference>
<comment type="subcellular location">
    <subcellularLocation>
        <location evidence="1">Endomembrane system</location>
    </subcellularLocation>
</comment>
<dbReference type="PROSITE" id="PS51914">
    <property type="entry name" value="MRH"/>
    <property type="match status" value="11"/>
</dbReference>
<feature type="domain" description="Fibronectin type-II" evidence="11">
    <location>
        <begin position="821"/>
        <end position="875"/>
    </location>
</feature>
<keyword evidence="5" id="KW-0677">Repeat</keyword>
<dbReference type="PANTHER" id="PTHR15071">
    <property type="entry name" value="MANNOSE-6-PHOSPHATE RECEPTOR FAMILY MEMBER"/>
    <property type="match status" value="1"/>
</dbReference>
<accession>A0ABN7RVI1</accession>
<dbReference type="Gene3D" id="3.40.50.720">
    <property type="entry name" value="NAD(P)-binding Rossmann-like Domain"/>
    <property type="match status" value="1"/>
</dbReference>
<keyword evidence="8" id="KW-1015">Disulfide bond</keyword>
<dbReference type="Proteomes" id="UP001158576">
    <property type="component" value="Chromosome PAR"/>
</dbReference>
<dbReference type="PANTHER" id="PTHR15071:SF0">
    <property type="entry name" value="MANNOSE 6-PHOSPHATE RECEPTOR-LIKE PROTEIN 1"/>
    <property type="match status" value="1"/>
</dbReference>
<dbReference type="InterPro" id="IPR036291">
    <property type="entry name" value="NAD(P)-bd_dom_sf"/>
</dbReference>
<keyword evidence="7" id="KW-0472">Membrane</keyword>
<dbReference type="InterPro" id="IPR000562">
    <property type="entry name" value="FN_type2_dom"/>
</dbReference>
<dbReference type="InterPro" id="IPR044865">
    <property type="entry name" value="MRH_dom"/>
</dbReference>
<feature type="domain" description="MRH" evidence="12">
    <location>
        <begin position="2041"/>
        <end position="2191"/>
    </location>
</feature>
<evidence type="ECO:0000256" key="5">
    <source>
        <dbReference type="ARBA" id="ARBA00022737"/>
    </source>
</evidence>
<evidence type="ECO:0000256" key="6">
    <source>
        <dbReference type="ARBA" id="ARBA00022989"/>
    </source>
</evidence>
<dbReference type="Gene3D" id="2.10.10.10">
    <property type="entry name" value="Fibronectin, type II, collagen-binding"/>
    <property type="match status" value="1"/>
</dbReference>
<feature type="region of interest" description="Disordered" evidence="10">
    <location>
        <begin position="2750"/>
        <end position="2785"/>
    </location>
</feature>
<evidence type="ECO:0000256" key="1">
    <source>
        <dbReference type="ARBA" id="ARBA00004308"/>
    </source>
</evidence>
<evidence type="ECO:0000313" key="13">
    <source>
        <dbReference type="EMBL" id="CAG5086950.1"/>
    </source>
</evidence>
<dbReference type="PRINTS" id="PR00081">
    <property type="entry name" value="GDHRDH"/>
</dbReference>
<dbReference type="SUPFAM" id="SSF51735">
    <property type="entry name" value="NAD(P)-binding Rossmann-fold domains"/>
    <property type="match status" value="1"/>
</dbReference>
<name>A0ABN7RVI1_OIKDI</name>
<evidence type="ECO:0000256" key="4">
    <source>
        <dbReference type="ARBA" id="ARBA00022729"/>
    </source>
</evidence>
<feature type="domain" description="MRH" evidence="12">
    <location>
        <begin position="1592"/>
        <end position="1725"/>
    </location>
</feature>